<dbReference type="STRING" id="520762.AN619_03750"/>
<proteinExistence type="predicted"/>
<keyword evidence="2" id="KW-1185">Reference proteome</keyword>
<evidence type="ECO:0000313" key="2">
    <source>
        <dbReference type="Proteomes" id="UP000070456"/>
    </source>
</evidence>
<dbReference type="EMBL" id="LOEE01000010">
    <property type="protein sequence ID" value="KXG77773.1"/>
    <property type="molecule type" value="Genomic_DNA"/>
</dbReference>
<gene>
    <name evidence="1" type="ORF">AN619_03750</name>
</gene>
<organism evidence="1 2">
    <name type="scientific">Thermotalea metallivorans</name>
    <dbReference type="NCBI Taxonomy" id="520762"/>
    <lineage>
        <taxon>Bacteria</taxon>
        <taxon>Bacillati</taxon>
        <taxon>Bacillota</taxon>
        <taxon>Clostridia</taxon>
        <taxon>Peptostreptococcales</taxon>
        <taxon>Thermotaleaceae</taxon>
        <taxon>Thermotalea</taxon>
    </lineage>
</organism>
<sequence length="33" mass="3822">MKNVKRCIIATNTFPIAGKLNQILSLHDPWELR</sequence>
<reference evidence="1 2" key="1">
    <citation type="submission" date="2015-12" db="EMBL/GenBank/DDBJ databases">
        <title>Draft genome sequence of the thermoanaerobe Thermotalea metallivorans, an isolate from the runoff channel of the Great Artesian Basin, Australia.</title>
        <authorList>
            <person name="Patel B.K."/>
        </authorList>
    </citation>
    <scope>NUCLEOTIDE SEQUENCE [LARGE SCALE GENOMIC DNA]</scope>
    <source>
        <strain evidence="1 2">B2-1</strain>
    </source>
</reference>
<dbReference type="AlphaFoldDB" id="A0A140LB48"/>
<protein>
    <submittedName>
        <fullName evidence="1">Uncharacterized protein</fullName>
    </submittedName>
</protein>
<accession>A0A140LB48</accession>
<comment type="caution">
    <text evidence="1">The sequence shown here is derived from an EMBL/GenBank/DDBJ whole genome shotgun (WGS) entry which is preliminary data.</text>
</comment>
<name>A0A140LB48_9FIRM</name>
<evidence type="ECO:0000313" key="1">
    <source>
        <dbReference type="EMBL" id="KXG77773.1"/>
    </source>
</evidence>
<dbReference type="Proteomes" id="UP000070456">
    <property type="component" value="Unassembled WGS sequence"/>
</dbReference>